<evidence type="ECO:0000313" key="2">
    <source>
        <dbReference type="Proteomes" id="UP000178943"/>
    </source>
</evidence>
<proteinExistence type="predicted"/>
<comment type="caution">
    <text evidence="1">The sequence shown here is derived from an EMBL/GenBank/DDBJ whole genome shotgun (WGS) entry which is preliminary data.</text>
</comment>
<name>A0A1F5V9G8_9BACT</name>
<dbReference type="Proteomes" id="UP000178943">
    <property type="component" value="Unassembled WGS sequence"/>
</dbReference>
<evidence type="ECO:0000313" key="1">
    <source>
        <dbReference type="EMBL" id="OGF60072.1"/>
    </source>
</evidence>
<protein>
    <recommendedName>
        <fullName evidence="3">DUF3160 domain-containing protein</fullName>
    </recommendedName>
</protein>
<gene>
    <name evidence="1" type="ORF">A2Y62_19640</name>
</gene>
<dbReference type="STRING" id="1817863.A2Y62_19640"/>
<sequence length="852" mass="98810">MYRKKVLYGIAAAALVLLYCIFGCTLGKREPLYTAGKINEPVLSYNPPKYSFMPKQYDNEEYALPLKKLPENYERDIMRKFGKELSAEQKAYFLRYGVVILPGENDRFEHAYKKLNEAKNYQVDGQWQYDESGVPIVITTDSVMHLFHIEFNELLKNIEIQKLTPMLNELLTSAIGASQEQYKNLGDPVLKELSRRNIAYLAVAEKLLDAEFKIPRMVKDDVEHEMKMIEEHKGFFKNELFSKDCPEVCSERLYPKDMEYRCSQEVKGKVMYEGKEWEFADLYTAVCLKSCYCEDYSQYVPRGHYTASEGLKRYFKAMMWLGRMTFKANGAVWTKQAILLTDAVKTAKVSELWKKIYTVTGFFAGASDDLTFYEYDAAVFKAFNYGFNQDVELKKDVTDKIREELSKLRGPKILGGFEFDLVGNLKDTTQGLRLIGQRYAIDSHILSDMVYNNVGVNPASEHYKRVVGCKLTTQQLSEPAEFYNTCANMEKDKVKYWNEVSSKAMEMYYYGYCEGMDEQQLYNVVRFMPSGLDIMSAMGSKRADELMAVQNMSTYCDYTEKIKEMKKHVKSYDQGKWAENLYNTWLWMIQPVLFEKPKGYPNWMRTQMWQNKELITSLASWAQLRHDTILYVKQSYTRAVMMLKPTSAMPEPMESKYYGYVEPNPELYARAHFIVQYLLQGLEEQGVMTESVKNSLEQSKEMMLRLQQISEKELEGELLSEDDYNYIENIDKTFNRIIEDLASALKIEGEKPSGPTNTHTNLEGKDDAFKATIIADVHTETNTKKVLEVGTGKIDWVIISHASKDGRVGIAVGPMFSYYEFPHPMDDRLTDEKWRKLLDEKLPSRPPWFSLP</sequence>
<accession>A0A1F5V9G8</accession>
<organism evidence="1 2">
    <name type="scientific">Candidatus Fischerbacteria bacterium RBG_13_37_8</name>
    <dbReference type="NCBI Taxonomy" id="1817863"/>
    <lineage>
        <taxon>Bacteria</taxon>
        <taxon>Candidatus Fischeribacteriota</taxon>
    </lineage>
</organism>
<dbReference type="AlphaFoldDB" id="A0A1F5V9G8"/>
<reference evidence="1 2" key="1">
    <citation type="journal article" date="2016" name="Nat. Commun.">
        <title>Thousands of microbial genomes shed light on interconnected biogeochemical processes in an aquifer system.</title>
        <authorList>
            <person name="Anantharaman K."/>
            <person name="Brown C.T."/>
            <person name="Hug L.A."/>
            <person name="Sharon I."/>
            <person name="Castelle C.J."/>
            <person name="Probst A.J."/>
            <person name="Thomas B.C."/>
            <person name="Singh A."/>
            <person name="Wilkins M.J."/>
            <person name="Karaoz U."/>
            <person name="Brodie E.L."/>
            <person name="Williams K.H."/>
            <person name="Hubbard S.S."/>
            <person name="Banfield J.F."/>
        </authorList>
    </citation>
    <scope>NUCLEOTIDE SEQUENCE [LARGE SCALE GENOMIC DNA]</scope>
</reference>
<dbReference type="InterPro" id="IPR022601">
    <property type="entry name" value="DUF3160"/>
</dbReference>
<evidence type="ECO:0008006" key="3">
    <source>
        <dbReference type="Google" id="ProtNLM"/>
    </source>
</evidence>
<dbReference type="SMART" id="SM01325">
    <property type="entry name" value="DUF3160"/>
    <property type="match status" value="1"/>
</dbReference>
<dbReference type="Pfam" id="PF11369">
    <property type="entry name" value="DUF3160"/>
    <property type="match status" value="2"/>
</dbReference>
<dbReference type="EMBL" id="MFGW01000200">
    <property type="protein sequence ID" value="OGF60072.1"/>
    <property type="molecule type" value="Genomic_DNA"/>
</dbReference>